<proteinExistence type="predicted"/>
<dbReference type="Proteomes" id="UP000004510">
    <property type="component" value="Unassembled WGS sequence"/>
</dbReference>
<comment type="caution">
    <text evidence="1">The sequence shown here is derived from an EMBL/GenBank/DDBJ whole genome shotgun (WGS) entry which is preliminary data.</text>
</comment>
<gene>
    <name evidence="1" type="ORF">HMPREF0004_1656</name>
</gene>
<dbReference type="AlphaFoldDB" id="D4X859"/>
<dbReference type="HOGENOM" id="CLU_3228136_0_0_4"/>
<accession>D4X859</accession>
<reference evidence="2" key="1">
    <citation type="submission" date="2010-03" db="EMBL/GenBank/DDBJ databases">
        <title>Complete sequence of Mobiluncus curtisii ATCC 43063.</title>
        <authorList>
            <person name="Muzny D."/>
            <person name="Qin X."/>
            <person name="Deng J."/>
            <person name="Jiang H."/>
            <person name="Liu Y."/>
            <person name="Qu J."/>
            <person name="Song X.-Z."/>
            <person name="Zhang L."/>
            <person name="Thornton R."/>
            <person name="Coyle M."/>
            <person name="Francisco L."/>
            <person name="Jackson L."/>
            <person name="Javaid M."/>
            <person name="Korchina V."/>
            <person name="Kovar C."/>
            <person name="Mata R."/>
            <person name="Mathew T."/>
            <person name="Ngo R."/>
            <person name="Nguyen L."/>
            <person name="Nguyen N."/>
            <person name="Okwuonu G."/>
            <person name="Ongeri F."/>
            <person name="Pham C."/>
            <person name="Simmons D."/>
            <person name="Wilczek-Boney K."/>
            <person name="Hale W."/>
            <person name="Jakkamsetti A."/>
            <person name="Pham P."/>
            <person name="Ruth R."/>
            <person name="San Lucas F."/>
            <person name="Warren J."/>
            <person name="Zhang J."/>
            <person name="Zhao Z."/>
            <person name="Zhou C."/>
            <person name="Zhu D."/>
            <person name="Lee S."/>
            <person name="Bess C."/>
            <person name="Blankenburg K."/>
            <person name="Forbes L."/>
            <person name="Fu Q."/>
            <person name="Gubbala S."/>
            <person name="Hirani K."/>
            <person name="Jayaseelan J.C."/>
            <person name="Lara F."/>
            <person name="Munidasa M."/>
            <person name="Palculict T."/>
            <person name="Patil S."/>
            <person name="Pu L.-L."/>
            <person name="Saada N."/>
            <person name="Tang L."/>
            <person name="Weissenberger G."/>
            <person name="Zhu Y."/>
            <person name="Hemphill L."/>
            <person name="Shang Y."/>
            <person name="Youmans B."/>
            <person name="Ayvaz T."/>
            <person name="Ross M."/>
            <person name="Santibanez J."/>
            <person name="Aqrawi P."/>
            <person name="Gross S."/>
            <person name="Joshi V."/>
            <person name="Fowler G."/>
            <person name="Nazareth L."/>
            <person name="Reid J."/>
            <person name="Worley K."/>
            <person name="Petrosino J."/>
            <person name="Highlander S."/>
            <person name="Gibbs R."/>
            <person name="Gibbs R."/>
        </authorList>
    </citation>
    <scope>NUCLEOTIDE SEQUENCE [LARGE SCALE GENOMIC DNA]</scope>
    <source>
        <strain evidence="2">ATCC 43553</strain>
    </source>
</reference>
<dbReference type="EMBL" id="ADMS01000039">
    <property type="protein sequence ID" value="EFF76989.1"/>
    <property type="molecule type" value="Genomic_DNA"/>
</dbReference>
<protein>
    <submittedName>
        <fullName evidence="1">Uncharacterized protein</fullName>
    </submittedName>
</protein>
<sequence>MADFAPRQVPPAKNFQARIVSSDEVTIPACSRTGVVPFGPRNP</sequence>
<name>D4X859_9BURK</name>
<organism evidence="1 2">
    <name type="scientific">Achromobacter piechaudii ATCC 43553</name>
    <dbReference type="NCBI Taxonomy" id="742159"/>
    <lineage>
        <taxon>Bacteria</taxon>
        <taxon>Pseudomonadati</taxon>
        <taxon>Pseudomonadota</taxon>
        <taxon>Betaproteobacteria</taxon>
        <taxon>Burkholderiales</taxon>
        <taxon>Alcaligenaceae</taxon>
        <taxon>Achromobacter</taxon>
    </lineage>
</organism>
<evidence type="ECO:0000313" key="2">
    <source>
        <dbReference type="Proteomes" id="UP000004510"/>
    </source>
</evidence>
<evidence type="ECO:0000313" key="1">
    <source>
        <dbReference type="EMBL" id="EFF76989.1"/>
    </source>
</evidence>